<dbReference type="GO" id="GO:0005524">
    <property type="term" value="F:ATP binding"/>
    <property type="evidence" value="ECO:0007669"/>
    <property type="project" value="UniProtKB-KW"/>
</dbReference>
<feature type="domain" description="AMP-dependent synthetase/ligase" evidence="3">
    <location>
        <begin position="107"/>
        <end position="509"/>
    </location>
</feature>
<dbReference type="EMBL" id="JADGJW010000020">
    <property type="protein sequence ID" value="KAJ3227227.1"/>
    <property type="molecule type" value="Genomic_DNA"/>
</dbReference>
<dbReference type="SUPFAM" id="SSF56801">
    <property type="entry name" value="Acetyl-CoA synthetase-like"/>
    <property type="match status" value="1"/>
</dbReference>
<keyword evidence="5" id="KW-1185">Reference proteome</keyword>
<evidence type="ECO:0000256" key="2">
    <source>
        <dbReference type="ARBA" id="ARBA00022840"/>
    </source>
</evidence>
<evidence type="ECO:0000313" key="5">
    <source>
        <dbReference type="Proteomes" id="UP001211065"/>
    </source>
</evidence>
<evidence type="ECO:0000313" key="4">
    <source>
        <dbReference type="EMBL" id="KAJ3227227.1"/>
    </source>
</evidence>
<evidence type="ECO:0000259" key="3">
    <source>
        <dbReference type="Pfam" id="PF00501"/>
    </source>
</evidence>
<dbReference type="PANTHER" id="PTHR43272">
    <property type="entry name" value="LONG-CHAIN-FATTY-ACID--COA LIGASE"/>
    <property type="match status" value="1"/>
</dbReference>
<organism evidence="4 5">
    <name type="scientific">Clydaea vesicula</name>
    <dbReference type="NCBI Taxonomy" id="447962"/>
    <lineage>
        <taxon>Eukaryota</taxon>
        <taxon>Fungi</taxon>
        <taxon>Fungi incertae sedis</taxon>
        <taxon>Chytridiomycota</taxon>
        <taxon>Chytridiomycota incertae sedis</taxon>
        <taxon>Chytridiomycetes</taxon>
        <taxon>Lobulomycetales</taxon>
        <taxon>Lobulomycetaceae</taxon>
        <taxon>Clydaea</taxon>
    </lineage>
</organism>
<reference evidence="4" key="1">
    <citation type="submission" date="2020-05" db="EMBL/GenBank/DDBJ databases">
        <title>Phylogenomic resolution of chytrid fungi.</title>
        <authorList>
            <person name="Stajich J.E."/>
            <person name="Amses K."/>
            <person name="Simmons R."/>
            <person name="Seto K."/>
            <person name="Myers J."/>
            <person name="Bonds A."/>
            <person name="Quandt C.A."/>
            <person name="Barry K."/>
            <person name="Liu P."/>
            <person name="Grigoriev I."/>
            <person name="Longcore J.E."/>
            <person name="James T.Y."/>
        </authorList>
    </citation>
    <scope>NUCLEOTIDE SEQUENCE</scope>
    <source>
        <strain evidence="4">JEL0476</strain>
    </source>
</reference>
<sequence length="743" mass="83835">MLAALIVTFLAIAIVIGIFYLKNVQKFIVSDVPKKSLELQAILSPTKNDGESHILRNSKTPFGKPLVQSIDENSRTVYDMFQAGLKRNPEADYLGKRINDGPFVFESYRTVAKRVINFGSGAKALFNLDTQSKFGIFFKNTPEWAIIDHSCSSYSLVSVPMYETYDEESLKYIVNNSSISVVATAVSGIDKVFAIKSNTEVLKFVVIVDQDEIPEALSQRADELNLKLFTLKQVEKYGEKDILPVVPPKDSDVYTICYTSGTTGAPKGVMQTHRYFAAAVAAILELIPADKIPSSKDRHISYLPLAHVFERSISLMATYFGCKIGYYRGDILKLFDDIEQLKPTIFPSVPRLLSRLYDKIVLSVSNSSFIKKQIFNFAFQQKLKLLRNGIVTKNSVWDKLVFGKIQKKLGGEVRFMITGAAPIAADVMDYLRVLFGCNILEAYGQTEALGFYSSWGDYQWPYGSHVGTPFSSSEAKLIDVPSMNYYSTDKPNPRGEILIRGNVCMKGYFNDSEKTRETLDAEGWVHTGDVGELLPNLTLKIVDRVKNIFKLSQGEYIIPEKIEMKIKSPEILQSFVYGNSLMSHLVAIIIPDSETIFSFAKKHGIECSKLSELCQSEQLKKIILNQINVDGLKNGLHKFEIPKAIYLHSEQFSVENGLLTPTFKLKRKVVQDKFQKELDMLYSDNLKNGKAFMQQNIFNQVLLELIKVHGSLRCKNENCKRMVNEELVGRLWNRDDVASNMKT</sequence>
<dbReference type="Pfam" id="PF00501">
    <property type="entry name" value="AMP-binding"/>
    <property type="match status" value="1"/>
</dbReference>
<protein>
    <submittedName>
        <fullName evidence="4">Long-chain-fatty-acid--CoA ligase 1</fullName>
    </submittedName>
</protein>
<dbReference type="InterPro" id="IPR042099">
    <property type="entry name" value="ANL_N_sf"/>
</dbReference>
<dbReference type="Proteomes" id="UP001211065">
    <property type="component" value="Unassembled WGS sequence"/>
</dbReference>
<evidence type="ECO:0000256" key="1">
    <source>
        <dbReference type="ARBA" id="ARBA00022741"/>
    </source>
</evidence>
<dbReference type="InterPro" id="IPR020845">
    <property type="entry name" value="AMP-binding_CS"/>
</dbReference>
<dbReference type="GO" id="GO:0005783">
    <property type="term" value="C:endoplasmic reticulum"/>
    <property type="evidence" value="ECO:0007669"/>
    <property type="project" value="TreeGrafter"/>
</dbReference>
<dbReference type="PROSITE" id="PS00455">
    <property type="entry name" value="AMP_BINDING"/>
    <property type="match status" value="1"/>
</dbReference>
<dbReference type="InterPro" id="IPR000873">
    <property type="entry name" value="AMP-dep_synth/lig_dom"/>
</dbReference>
<name>A0AAD5UA95_9FUNG</name>
<dbReference type="GO" id="GO:0016020">
    <property type="term" value="C:membrane"/>
    <property type="evidence" value="ECO:0007669"/>
    <property type="project" value="TreeGrafter"/>
</dbReference>
<proteinExistence type="predicted"/>
<dbReference type="PANTHER" id="PTHR43272:SF33">
    <property type="entry name" value="AMP-BINDING DOMAIN-CONTAINING PROTEIN-RELATED"/>
    <property type="match status" value="1"/>
</dbReference>
<dbReference type="AlphaFoldDB" id="A0AAD5UA95"/>
<keyword evidence="2" id="KW-0067">ATP-binding</keyword>
<gene>
    <name evidence="4" type="primary">ACSL1</name>
    <name evidence="4" type="ORF">HK099_002920</name>
</gene>
<dbReference type="GO" id="GO:0004467">
    <property type="term" value="F:long-chain fatty acid-CoA ligase activity"/>
    <property type="evidence" value="ECO:0007669"/>
    <property type="project" value="TreeGrafter"/>
</dbReference>
<keyword evidence="1" id="KW-0547">Nucleotide-binding</keyword>
<dbReference type="Gene3D" id="3.40.50.12780">
    <property type="entry name" value="N-terminal domain of ligase-like"/>
    <property type="match status" value="1"/>
</dbReference>
<comment type="caution">
    <text evidence="4">The sequence shown here is derived from an EMBL/GenBank/DDBJ whole genome shotgun (WGS) entry which is preliminary data.</text>
</comment>
<keyword evidence="4" id="KW-0436">Ligase</keyword>
<accession>A0AAD5UA95</accession>